<organism evidence="4 5">
    <name type="scientific">Leptobrachium leishanense</name>
    <name type="common">Leishan spiny toad</name>
    <dbReference type="NCBI Taxonomy" id="445787"/>
    <lineage>
        <taxon>Eukaryota</taxon>
        <taxon>Metazoa</taxon>
        <taxon>Chordata</taxon>
        <taxon>Craniata</taxon>
        <taxon>Vertebrata</taxon>
        <taxon>Euteleostomi</taxon>
        <taxon>Amphibia</taxon>
        <taxon>Batrachia</taxon>
        <taxon>Anura</taxon>
        <taxon>Pelobatoidea</taxon>
        <taxon>Megophryidae</taxon>
        <taxon>Leptobrachium</taxon>
    </lineage>
</organism>
<dbReference type="OrthoDB" id="8556393at2759"/>
<reference evidence="4" key="2">
    <citation type="submission" date="2025-09" db="UniProtKB">
        <authorList>
            <consortium name="Ensembl"/>
        </authorList>
    </citation>
    <scope>IDENTIFICATION</scope>
</reference>
<dbReference type="InterPro" id="IPR004171">
    <property type="entry name" value="cAMP_dep_PKI"/>
</dbReference>
<evidence type="ECO:0000313" key="4">
    <source>
        <dbReference type="Ensembl" id="ENSLLEP00000034849.1"/>
    </source>
</evidence>
<dbReference type="Pfam" id="PF02827">
    <property type="entry name" value="PKI"/>
    <property type="match status" value="1"/>
</dbReference>
<reference evidence="4" key="1">
    <citation type="submission" date="2025-08" db="UniProtKB">
        <authorList>
            <consortium name="Ensembl"/>
        </authorList>
    </citation>
    <scope>IDENTIFICATION</scope>
</reference>
<accession>A0A8C5WFS1</accession>
<name>A0A8C5WFS1_9ANUR</name>
<protein>
    <recommendedName>
        <fullName evidence="6">cAMP-dependent protein kinase inhibitor gamma</fullName>
    </recommendedName>
</protein>
<sequence length="79" mass="8844">MMDVESAYTEFISCDRTGRRNAVPNIEDEGTTSVKDLSENMGDLKIQGTGELTGEENNLDQIADLESEINGRIFLVWLF</sequence>
<dbReference type="GeneTree" id="ENSGT00940000174611"/>
<dbReference type="PANTHER" id="PTHR15416">
    <property type="entry name" value="CAMP-DEPENDENT PROTEIN KINASE INHIBITOR/PKI"/>
    <property type="match status" value="1"/>
</dbReference>
<keyword evidence="3" id="KW-0649">Protein kinase inhibitor</keyword>
<evidence type="ECO:0000256" key="1">
    <source>
        <dbReference type="ARBA" id="ARBA00002844"/>
    </source>
</evidence>
<evidence type="ECO:0000256" key="3">
    <source>
        <dbReference type="ARBA" id="ARBA00023013"/>
    </source>
</evidence>
<evidence type="ECO:0000256" key="2">
    <source>
        <dbReference type="ARBA" id="ARBA00006393"/>
    </source>
</evidence>
<evidence type="ECO:0000313" key="5">
    <source>
        <dbReference type="Proteomes" id="UP000694569"/>
    </source>
</evidence>
<dbReference type="Proteomes" id="UP000694569">
    <property type="component" value="Unplaced"/>
</dbReference>
<keyword evidence="5" id="KW-1185">Reference proteome</keyword>
<dbReference type="AlphaFoldDB" id="A0A8C5WFS1"/>
<comment type="similarity">
    <text evidence="2">Belongs to the PKI family.</text>
</comment>
<evidence type="ECO:0008006" key="6">
    <source>
        <dbReference type="Google" id="ProtNLM"/>
    </source>
</evidence>
<dbReference type="GO" id="GO:0004862">
    <property type="term" value="F:cAMP-dependent protein kinase inhibitor activity"/>
    <property type="evidence" value="ECO:0007669"/>
    <property type="project" value="InterPro"/>
</dbReference>
<comment type="function">
    <text evidence="1">Extremely potent competitive inhibitor of cAMP-dependent protein kinase activity, this protein interacts with the catalytic subunit of the enzyme after the cAMP-induced dissociation of its regulatory chains.</text>
</comment>
<dbReference type="Ensembl" id="ENSLLET00000036174.1">
    <property type="protein sequence ID" value="ENSLLEP00000034849.1"/>
    <property type="gene ID" value="ENSLLEG00000022053.1"/>
</dbReference>
<proteinExistence type="inferred from homology"/>